<comment type="caution">
    <text evidence="2">The sequence shown here is derived from an EMBL/GenBank/DDBJ whole genome shotgun (WGS) entry which is preliminary data.</text>
</comment>
<accession>A0A0L6UC89</accession>
<organism evidence="2 3">
    <name type="scientific">Puccinia sorghi</name>
    <dbReference type="NCBI Taxonomy" id="27349"/>
    <lineage>
        <taxon>Eukaryota</taxon>
        <taxon>Fungi</taxon>
        <taxon>Dikarya</taxon>
        <taxon>Basidiomycota</taxon>
        <taxon>Pucciniomycotina</taxon>
        <taxon>Pucciniomycetes</taxon>
        <taxon>Pucciniales</taxon>
        <taxon>Pucciniaceae</taxon>
        <taxon>Puccinia</taxon>
    </lineage>
</organism>
<dbReference type="Proteomes" id="UP000037035">
    <property type="component" value="Unassembled WGS sequence"/>
</dbReference>
<gene>
    <name evidence="2" type="ORF">VP01_7509g1</name>
</gene>
<dbReference type="Pfam" id="PF20515">
    <property type="entry name" value="2OG-FeII_Oxy_6"/>
    <property type="match status" value="1"/>
</dbReference>
<dbReference type="InterPro" id="IPR046798">
    <property type="entry name" value="2OG-FeII_Oxy_6"/>
</dbReference>
<protein>
    <recommendedName>
        <fullName evidence="1">Tet-like 2OG-Fe(II) oxygenase domain-containing protein</fullName>
    </recommendedName>
</protein>
<keyword evidence="3" id="KW-1185">Reference proteome</keyword>
<evidence type="ECO:0000313" key="2">
    <source>
        <dbReference type="EMBL" id="KNZ46151.1"/>
    </source>
</evidence>
<feature type="non-terminal residue" evidence="2">
    <location>
        <position position="1"/>
    </location>
</feature>
<dbReference type="VEuPathDB" id="FungiDB:VP01_7509g1"/>
<sequence length="126" mass="14170">RMCSLPGGGQSSGEHLGWKKGYEEESKIGITGIAEKVSKDPDGYCKLQSHVLEQNTFIGKWLYLDWNPTLKKILMVLLAIYPSLMMPHPSHFPWGEFVFPDDSCGIKFTGFNSILEWPGKPLNILT</sequence>
<evidence type="ECO:0000313" key="3">
    <source>
        <dbReference type="Proteomes" id="UP000037035"/>
    </source>
</evidence>
<dbReference type="AlphaFoldDB" id="A0A0L6UC89"/>
<evidence type="ECO:0000259" key="1">
    <source>
        <dbReference type="Pfam" id="PF20515"/>
    </source>
</evidence>
<proteinExistence type="predicted"/>
<reference evidence="2 3" key="1">
    <citation type="submission" date="2015-08" db="EMBL/GenBank/DDBJ databases">
        <title>Next Generation Sequencing and Analysis of the Genome of Puccinia sorghi L Schw, the Causal Agent of Maize Common Rust.</title>
        <authorList>
            <person name="Rochi L."/>
            <person name="Burguener G."/>
            <person name="Darino M."/>
            <person name="Turjanski A."/>
            <person name="Kreff E."/>
            <person name="Dieguez M.J."/>
            <person name="Sacco F."/>
        </authorList>
    </citation>
    <scope>NUCLEOTIDE SEQUENCE [LARGE SCALE GENOMIC DNA]</scope>
    <source>
        <strain evidence="2 3">RO10H11247</strain>
    </source>
</reference>
<dbReference type="EMBL" id="LAVV01012949">
    <property type="protein sequence ID" value="KNZ46151.1"/>
    <property type="molecule type" value="Genomic_DNA"/>
</dbReference>
<name>A0A0L6UC89_9BASI</name>
<feature type="domain" description="Tet-like 2OG-Fe(II) oxygenase" evidence="1">
    <location>
        <begin position="16"/>
        <end position="64"/>
    </location>
</feature>